<evidence type="ECO:0000259" key="2">
    <source>
        <dbReference type="Pfam" id="PF23571"/>
    </source>
</evidence>
<organism evidence="4 5">
    <name type="scientific">Saccoglossus kowalevskii</name>
    <name type="common">Acorn worm</name>
    <dbReference type="NCBI Taxonomy" id="10224"/>
    <lineage>
        <taxon>Eukaryota</taxon>
        <taxon>Metazoa</taxon>
        <taxon>Hemichordata</taxon>
        <taxon>Enteropneusta</taxon>
        <taxon>Harrimaniidae</taxon>
        <taxon>Saccoglossus</taxon>
    </lineage>
</organism>
<dbReference type="GeneID" id="100367655"/>
<dbReference type="Pfam" id="PF03321">
    <property type="entry name" value="GH3"/>
    <property type="match status" value="1"/>
</dbReference>
<keyword evidence="1" id="KW-0812">Transmembrane</keyword>
<evidence type="ECO:0000313" key="5">
    <source>
        <dbReference type="RefSeq" id="XP_006812615.1"/>
    </source>
</evidence>
<feature type="domain" description="GH3 C-terminal" evidence="3">
    <location>
        <begin position="473"/>
        <end position="599"/>
    </location>
</feature>
<keyword evidence="4" id="KW-1185">Reference proteome</keyword>
<dbReference type="InterPro" id="IPR004993">
    <property type="entry name" value="GH3"/>
</dbReference>
<dbReference type="Proteomes" id="UP000694865">
    <property type="component" value="Unplaced"/>
</dbReference>
<dbReference type="RefSeq" id="XP_006812615.1">
    <property type="nucleotide sequence ID" value="XM_006812552.1"/>
</dbReference>
<feature type="domain" description="GH3 middle" evidence="2">
    <location>
        <begin position="409"/>
        <end position="453"/>
    </location>
</feature>
<evidence type="ECO:0000313" key="4">
    <source>
        <dbReference type="Proteomes" id="UP000694865"/>
    </source>
</evidence>
<dbReference type="InterPro" id="IPR055377">
    <property type="entry name" value="GH3_M"/>
</dbReference>
<evidence type="ECO:0000259" key="3">
    <source>
        <dbReference type="Pfam" id="PF23572"/>
    </source>
</evidence>
<evidence type="ECO:0000256" key="1">
    <source>
        <dbReference type="SAM" id="Phobius"/>
    </source>
</evidence>
<dbReference type="InterPro" id="IPR055378">
    <property type="entry name" value="GH3_C"/>
</dbReference>
<proteinExistence type="predicted"/>
<keyword evidence="1" id="KW-1133">Transmembrane helix</keyword>
<dbReference type="Pfam" id="PF23571">
    <property type="entry name" value="GH3_M"/>
    <property type="match status" value="1"/>
</dbReference>
<dbReference type="Pfam" id="PF23572">
    <property type="entry name" value="GH3_C"/>
    <property type="match status" value="1"/>
</dbReference>
<sequence length="611" mass="70080">MSRLLTVGRGVVYSLCSGVTLVHLLVHYVVGRELSLMTPVYIFLSGVAAIFTVVFGILALSFAKERTCLSHDYISAFWHYLFIQCNNVIGKRVRQQFESDTQKCGQVQEELLRYILRHNADTEYGRKFDFPRFRTTEDFRRMHPLTRYESYKNYIDRAAMGVQNVLTTNKIVRILLTSGTTGSGSMFPASTKYFRHYIILAMTAISEIYRLMPQTKNLQKMLWIKFDSKPRVSEGGLPMGPASGLRPGSVWGLVLNKIMDCVETSPSSILKVTNEPQCMYLHCLFGLKDRTVGIINGMFAQSVYSLFATIETKWPQLVIDIENGYIDPKLEILPQVREEINKQLQPDPERAKELKTEFQKGFRGISRRVWPYLNYIGGINTGSMKPYAKKINEHYAPVTKLNLIPYWLMNYEVGAEYEIVLTNEHGLYRYRFGDVIKVAHYHNNCPAIEFMYRRGQLLDVHSEKTSEVAVYGALQDTLSQWSAGISLVDYTCAESVMLNLSASGMDIQCEPGIPYYVLFLELENQDQGRLELSEYELSMFDQNLRRRAFAYNSFRLKGSIAPARVYLVKSGTFDALQKYLVDNTTATFNQYKVARVLKRKTAIDFMMNNVL</sequence>
<reference evidence="5" key="1">
    <citation type="submission" date="2025-08" db="UniProtKB">
        <authorList>
            <consortium name="RefSeq"/>
        </authorList>
    </citation>
    <scope>IDENTIFICATION</scope>
    <source>
        <tissue evidence="5">Testes</tissue>
    </source>
</reference>
<accession>A0ABM0LXX4</accession>
<gene>
    <name evidence="5" type="primary">LOC100367655</name>
</gene>
<dbReference type="PANTHER" id="PTHR31901">
    <property type="entry name" value="GH3 DOMAIN-CONTAINING PROTEIN"/>
    <property type="match status" value="1"/>
</dbReference>
<dbReference type="PANTHER" id="PTHR31901:SF9">
    <property type="entry name" value="GH3 DOMAIN-CONTAINING PROTEIN"/>
    <property type="match status" value="1"/>
</dbReference>
<feature type="transmembrane region" description="Helical" evidence="1">
    <location>
        <begin position="42"/>
        <end position="63"/>
    </location>
</feature>
<protein>
    <submittedName>
        <fullName evidence="5">4-substituted benzoates-glutamate ligase GH3.12-like</fullName>
    </submittedName>
</protein>
<name>A0ABM0LXX4_SACKO</name>
<feature type="transmembrane region" description="Helical" evidence="1">
    <location>
        <begin position="12"/>
        <end position="30"/>
    </location>
</feature>
<keyword evidence="1" id="KW-0472">Membrane</keyword>